<organism evidence="1 2">
    <name type="scientific">Methanolobus vulcani</name>
    <dbReference type="NCBI Taxonomy" id="38026"/>
    <lineage>
        <taxon>Archaea</taxon>
        <taxon>Methanobacteriati</taxon>
        <taxon>Methanobacteriota</taxon>
        <taxon>Stenosarchaea group</taxon>
        <taxon>Methanomicrobia</taxon>
        <taxon>Methanosarcinales</taxon>
        <taxon>Methanosarcinaceae</taxon>
        <taxon>Methanolobus</taxon>
    </lineage>
</organism>
<dbReference type="Proteomes" id="UP000319335">
    <property type="component" value="Unassembled WGS sequence"/>
</dbReference>
<dbReference type="AlphaFoldDB" id="A0A7Z8P4Z2"/>
<dbReference type="RefSeq" id="WP_154809355.1">
    <property type="nucleotide sequence ID" value="NZ_VIAQ01000012.1"/>
</dbReference>
<accession>A0A7Z8P4Z2</accession>
<comment type="caution">
    <text evidence="1">The sequence shown here is derived from an EMBL/GenBank/DDBJ whole genome shotgun (WGS) entry which is preliminary data.</text>
</comment>
<dbReference type="EMBL" id="VIAQ01000012">
    <property type="protein sequence ID" value="TQD26319.1"/>
    <property type="molecule type" value="Genomic_DNA"/>
</dbReference>
<proteinExistence type="predicted"/>
<name>A0A7Z8P4Z2_9EURY</name>
<evidence type="ECO:0000313" key="1">
    <source>
        <dbReference type="EMBL" id="TQD26319.1"/>
    </source>
</evidence>
<sequence>MITNDFALESYPESKVPSQQPILIFNLEDRTAHLIYEKISQPLYRNELSERGVHYLESYIPRKSNLENFPQFYETYIRPLANLFIHPEDEKSYYIKNNRRFVEIIHPIIEHGLPRY</sequence>
<gene>
    <name evidence="1" type="ORF">FKV42_06100</name>
</gene>
<evidence type="ECO:0000313" key="2">
    <source>
        <dbReference type="Proteomes" id="UP000319335"/>
    </source>
</evidence>
<protein>
    <submittedName>
        <fullName evidence="1">Uncharacterized protein</fullName>
    </submittedName>
</protein>
<reference evidence="1 2" key="1">
    <citation type="submission" date="2019-06" db="EMBL/GenBank/DDBJ databases">
        <title>Draft genome sequence of Methanolobus vulcani B1d.</title>
        <authorList>
            <person name="Creighbaum A.J."/>
            <person name="Ticak T."/>
            <person name="Hariraju D."/>
            <person name="Arivett B.A."/>
            <person name="Ferguson D.J.Jr."/>
        </authorList>
    </citation>
    <scope>NUCLEOTIDE SEQUENCE [LARGE SCALE GENOMIC DNA]</scope>
    <source>
        <strain evidence="1 2">B1d</strain>
    </source>
</reference>
<keyword evidence="2" id="KW-1185">Reference proteome</keyword>